<dbReference type="Pfam" id="PF04307">
    <property type="entry name" value="YdjM"/>
    <property type="match status" value="1"/>
</dbReference>
<dbReference type="EMBL" id="CP015506">
    <property type="protein sequence ID" value="AND40856.1"/>
    <property type="molecule type" value="Genomic_DNA"/>
</dbReference>
<dbReference type="KEGG" id="bon:A361_17430"/>
<name>A0A160MCY9_9BACI</name>
<evidence type="ECO:0000313" key="3">
    <source>
        <dbReference type="Proteomes" id="UP000077856"/>
    </source>
</evidence>
<evidence type="ECO:0000256" key="1">
    <source>
        <dbReference type="SAM" id="Phobius"/>
    </source>
</evidence>
<dbReference type="GO" id="GO:0016787">
    <property type="term" value="F:hydrolase activity"/>
    <property type="evidence" value="ECO:0007669"/>
    <property type="project" value="UniProtKB-KW"/>
</dbReference>
<keyword evidence="1" id="KW-0812">Transmembrane</keyword>
<dbReference type="PANTHER" id="PTHR35531">
    <property type="entry name" value="INNER MEMBRANE PROTEIN YBCI-RELATED"/>
    <property type="match status" value="1"/>
</dbReference>
<sequence length="208" mass="22350">MNGTAHAAIGAAAGYVVANTVHASPSTTLLLVGLGSVSGLIPDLDIDGKLRDRLTLSHEVVRTVAQIIGILMIIYSFYEGSPKEKWLGIAIGISMTAISAKIRQKHMLTITGIGVLAGGISLQELWLILFGVYILIASFVSHRSYTHSILGVIFFGFISAKFEASLGIEGVFYTCLAGYISHLIADFKLLPFNKRGIKLFLPISSKEI</sequence>
<feature type="transmembrane region" description="Helical" evidence="1">
    <location>
        <begin position="108"/>
        <end position="136"/>
    </location>
</feature>
<organism evidence="2 3">
    <name type="scientific">Cytobacillus oceanisediminis 2691</name>
    <dbReference type="NCBI Taxonomy" id="1196031"/>
    <lineage>
        <taxon>Bacteria</taxon>
        <taxon>Bacillati</taxon>
        <taxon>Bacillota</taxon>
        <taxon>Bacilli</taxon>
        <taxon>Bacillales</taxon>
        <taxon>Bacillaceae</taxon>
        <taxon>Cytobacillus</taxon>
    </lineage>
</organism>
<keyword evidence="1" id="KW-0472">Membrane</keyword>
<dbReference type="AlphaFoldDB" id="A0A160MCY9"/>
<dbReference type="RefSeq" id="WP_019382551.1">
    <property type="nucleotide sequence ID" value="NZ_CP015506.1"/>
</dbReference>
<accession>A0A160MCY9</accession>
<dbReference type="PANTHER" id="PTHR35531:SF1">
    <property type="entry name" value="INNER MEMBRANE PROTEIN YBCI-RELATED"/>
    <property type="match status" value="1"/>
</dbReference>
<feature type="transmembrane region" description="Helical" evidence="1">
    <location>
        <begin position="148"/>
        <end position="164"/>
    </location>
</feature>
<keyword evidence="2" id="KW-0378">Hydrolase</keyword>
<dbReference type="InterPro" id="IPR007404">
    <property type="entry name" value="YdjM-like"/>
</dbReference>
<dbReference type="eggNOG" id="COG1988">
    <property type="taxonomic scope" value="Bacteria"/>
</dbReference>
<protein>
    <submittedName>
        <fullName evidence="2">Hydrolase</fullName>
    </submittedName>
</protein>
<dbReference type="Proteomes" id="UP000077856">
    <property type="component" value="Chromosome"/>
</dbReference>
<gene>
    <name evidence="2" type="ORF">A361_17430</name>
</gene>
<reference evidence="2 3" key="1">
    <citation type="submission" date="2016-04" db="EMBL/GenBank/DDBJ databases">
        <title>Complete genome sequence of Bacillus oceanisediminis strain 2691.</title>
        <authorList>
            <person name="Jeong H."/>
            <person name="Kim H.J."/>
            <person name="Lee D.-W."/>
        </authorList>
    </citation>
    <scope>NUCLEOTIDE SEQUENCE [LARGE SCALE GENOMIC DNA]</scope>
    <source>
        <strain evidence="2 3">2691</strain>
    </source>
</reference>
<keyword evidence="1" id="KW-1133">Transmembrane helix</keyword>
<evidence type="ECO:0000313" key="2">
    <source>
        <dbReference type="EMBL" id="AND40856.1"/>
    </source>
</evidence>
<dbReference type="STRING" id="1196031.A361_17430"/>
<proteinExistence type="predicted"/>